<dbReference type="GO" id="GO:0005829">
    <property type="term" value="C:cytosol"/>
    <property type="evidence" value="ECO:0007669"/>
    <property type="project" value="TreeGrafter"/>
</dbReference>
<dbReference type="Proteomes" id="UP001286174">
    <property type="component" value="Unassembled WGS sequence"/>
</dbReference>
<dbReference type="InterPro" id="IPR005119">
    <property type="entry name" value="LysR_subst-bd"/>
</dbReference>
<accession>A0AB35U615</accession>
<protein>
    <submittedName>
        <fullName evidence="2">Substrate-binding domain-containing protein</fullName>
    </submittedName>
</protein>
<dbReference type="Gene3D" id="3.40.190.290">
    <property type="match status" value="1"/>
</dbReference>
<keyword evidence="3" id="KW-1185">Reference proteome</keyword>
<dbReference type="Pfam" id="PF03466">
    <property type="entry name" value="LysR_substrate"/>
    <property type="match status" value="1"/>
</dbReference>
<evidence type="ECO:0000313" key="3">
    <source>
        <dbReference type="Proteomes" id="UP001286174"/>
    </source>
</evidence>
<feature type="domain" description="LysR substrate-binding" evidence="1">
    <location>
        <begin position="10"/>
        <end position="187"/>
    </location>
</feature>
<dbReference type="GO" id="GO:0006355">
    <property type="term" value="P:regulation of DNA-templated transcription"/>
    <property type="evidence" value="ECO:0007669"/>
    <property type="project" value="TreeGrafter"/>
</dbReference>
<reference evidence="2 3" key="1">
    <citation type="submission" date="2022-03" db="EMBL/GenBank/DDBJ databases">
        <title>Novel taxa within the pig intestine.</title>
        <authorList>
            <person name="Wylensek D."/>
            <person name="Bishof K."/>
            <person name="Afrizal A."/>
            <person name="Clavel T."/>
        </authorList>
    </citation>
    <scope>NUCLEOTIDE SEQUENCE [LARGE SCALE GENOMIC DNA]</scope>
    <source>
        <strain evidence="2 3">CLA-KB-P133</strain>
    </source>
</reference>
<organism evidence="2 3">
    <name type="scientific">Grylomicrobium aquisgranensis</name>
    <dbReference type="NCBI Taxonomy" id="2926318"/>
    <lineage>
        <taxon>Bacteria</taxon>
        <taxon>Bacillati</taxon>
        <taxon>Bacillota</taxon>
        <taxon>Erysipelotrichia</taxon>
        <taxon>Erysipelotrichales</taxon>
        <taxon>Erysipelotrichaceae</taxon>
        <taxon>Grylomicrobium</taxon>
    </lineage>
</organism>
<dbReference type="PANTHER" id="PTHR30419">
    <property type="entry name" value="HTH-TYPE TRANSCRIPTIONAL REGULATOR YBHD"/>
    <property type="match status" value="1"/>
</dbReference>
<dbReference type="InterPro" id="IPR050950">
    <property type="entry name" value="HTH-type_LysR_regulators"/>
</dbReference>
<proteinExistence type="predicted"/>
<dbReference type="AlphaFoldDB" id="A0AB35U615"/>
<dbReference type="PANTHER" id="PTHR30419:SF8">
    <property type="entry name" value="NITROGEN ASSIMILATION TRANSCRIPTIONAL ACTIVATOR-RELATED"/>
    <property type="match status" value="1"/>
</dbReference>
<dbReference type="CDD" id="cd05466">
    <property type="entry name" value="PBP2_LTTR_substrate"/>
    <property type="match status" value="1"/>
</dbReference>
<gene>
    <name evidence="2" type="ORF">MOZ60_11230</name>
</gene>
<dbReference type="EMBL" id="JALBUR010000060">
    <property type="protein sequence ID" value="MDX8420648.1"/>
    <property type="molecule type" value="Genomic_DNA"/>
</dbReference>
<sequence>MTGEIESFDLVAQKIREFHELHPKVMFHIHSGNAEEICAAIDKGTVDIGYIVQSVSTMKYEVFNLSVSESWGILVRSSHRLAAKEFVKADDLKKEKLIVPENTRLRNDIREWIGPGLHIAAAYTLLRNAMILTEVSDWVTVCLETQKYVTKNLVFVPLRPERFSTASLIWRHASAYRPVMQEFLTFLGIQNMNNK</sequence>
<comment type="caution">
    <text evidence="2">The sequence shown here is derived from an EMBL/GenBank/DDBJ whole genome shotgun (WGS) entry which is preliminary data.</text>
</comment>
<dbReference type="SUPFAM" id="SSF53850">
    <property type="entry name" value="Periplasmic binding protein-like II"/>
    <property type="match status" value="1"/>
</dbReference>
<name>A0AB35U615_9FIRM</name>
<evidence type="ECO:0000259" key="1">
    <source>
        <dbReference type="Pfam" id="PF03466"/>
    </source>
</evidence>
<evidence type="ECO:0000313" key="2">
    <source>
        <dbReference type="EMBL" id="MDX8420648.1"/>
    </source>
</evidence>